<dbReference type="Gene3D" id="1.10.260.40">
    <property type="entry name" value="lambda repressor-like DNA-binding domains"/>
    <property type="match status" value="1"/>
</dbReference>
<sequence length="100" mass="10579">MSAITGAQIRAARALIRWRAEDVAKASGVGVATVRRAEAEDGTTSMTAPNAAAVRRVLEEAGVIFVAENGEGPGVRLRKTRPSTTEPWSPNSTSRMKDEG</sequence>
<dbReference type="InterPro" id="IPR010982">
    <property type="entry name" value="Lambda_DNA-bd_dom_sf"/>
</dbReference>
<dbReference type="AlphaFoldDB" id="A0A1G4PPR6"/>
<keyword evidence="3" id="KW-1185">Reference proteome</keyword>
<dbReference type="EMBL" id="FMTP01000001">
    <property type="protein sequence ID" value="SCW34267.1"/>
    <property type="molecule type" value="Genomic_DNA"/>
</dbReference>
<dbReference type="Proteomes" id="UP000198889">
    <property type="component" value="Unassembled WGS sequence"/>
</dbReference>
<protein>
    <recommendedName>
        <fullName evidence="4">Helix-turn-helix domain-containing protein</fullName>
    </recommendedName>
</protein>
<feature type="region of interest" description="Disordered" evidence="1">
    <location>
        <begin position="70"/>
        <end position="100"/>
    </location>
</feature>
<proteinExistence type="predicted"/>
<gene>
    <name evidence="2" type="ORF">SAMN05660859_0696</name>
</gene>
<name>A0A1G4PPR6_9HYPH</name>
<dbReference type="SUPFAM" id="SSF47413">
    <property type="entry name" value="lambda repressor-like DNA-binding domains"/>
    <property type="match status" value="1"/>
</dbReference>
<evidence type="ECO:0000256" key="1">
    <source>
        <dbReference type="SAM" id="MobiDB-lite"/>
    </source>
</evidence>
<reference evidence="3" key="1">
    <citation type="submission" date="2016-10" db="EMBL/GenBank/DDBJ databases">
        <authorList>
            <person name="Varghese N."/>
            <person name="Submissions S."/>
        </authorList>
    </citation>
    <scope>NUCLEOTIDE SEQUENCE [LARGE SCALE GENOMIC DNA]</scope>
    <source>
        <strain evidence="3">CGMCC 1.1761</strain>
    </source>
</reference>
<evidence type="ECO:0000313" key="2">
    <source>
        <dbReference type="EMBL" id="SCW34267.1"/>
    </source>
</evidence>
<evidence type="ECO:0008006" key="4">
    <source>
        <dbReference type="Google" id="ProtNLM"/>
    </source>
</evidence>
<feature type="compositionally biased region" description="Polar residues" evidence="1">
    <location>
        <begin position="82"/>
        <end position="94"/>
    </location>
</feature>
<dbReference type="GO" id="GO:0003677">
    <property type="term" value="F:DNA binding"/>
    <property type="evidence" value="ECO:0007669"/>
    <property type="project" value="InterPro"/>
</dbReference>
<organism evidence="2 3">
    <name type="scientific">Ancylobacter rudongensis</name>
    <dbReference type="NCBI Taxonomy" id="177413"/>
    <lineage>
        <taxon>Bacteria</taxon>
        <taxon>Pseudomonadati</taxon>
        <taxon>Pseudomonadota</taxon>
        <taxon>Alphaproteobacteria</taxon>
        <taxon>Hyphomicrobiales</taxon>
        <taxon>Xanthobacteraceae</taxon>
        <taxon>Ancylobacter</taxon>
    </lineage>
</organism>
<dbReference type="STRING" id="177413.SAMN05660859_0696"/>
<evidence type="ECO:0000313" key="3">
    <source>
        <dbReference type="Proteomes" id="UP000198889"/>
    </source>
</evidence>
<accession>A0A1G4PPR6</accession>